<evidence type="ECO:0000259" key="12">
    <source>
        <dbReference type="Pfam" id="PF26002"/>
    </source>
</evidence>
<evidence type="ECO:0000313" key="13">
    <source>
        <dbReference type="EMBL" id="EHJ61769.1"/>
    </source>
</evidence>
<evidence type="ECO:0000256" key="2">
    <source>
        <dbReference type="ARBA" id="ARBA00009477"/>
    </source>
</evidence>
<dbReference type="AlphaFoldDB" id="G6EAA7"/>
<feature type="transmembrane region" description="Helical" evidence="9">
    <location>
        <begin position="34"/>
        <end position="56"/>
    </location>
</feature>
<dbReference type="InterPro" id="IPR058982">
    <property type="entry name" value="Beta-barrel_AprE"/>
</dbReference>
<dbReference type="GO" id="GO:0005886">
    <property type="term" value="C:plasma membrane"/>
    <property type="evidence" value="ECO:0007669"/>
    <property type="project" value="UniProtKB-SubCell"/>
</dbReference>
<dbReference type="eggNOG" id="COG0845">
    <property type="taxonomic scope" value="Bacteria"/>
</dbReference>
<dbReference type="NCBIfam" id="TIGR01843">
    <property type="entry name" value="type_I_hlyD"/>
    <property type="match status" value="1"/>
</dbReference>
<evidence type="ECO:0000256" key="7">
    <source>
        <dbReference type="ARBA" id="ARBA00022989"/>
    </source>
</evidence>
<dbReference type="Proteomes" id="UP000004030">
    <property type="component" value="Unassembled WGS sequence"/>
</dbReference>
<gene>
    <name evidence="13" type="primary">rspE</name>
    <name evidence="13" type="ORF">NSU_1278</name>
</gene>
<dbReference type="PANTHER" id="PTHR30386">
    <property type="entry name" value="MEMBRANE FUSION SUBUNIT OF EMRAB-TOLC MULTIDRUG EFFLUX PUMP"/>
    <property type="match status" value="1"/>
</dbReference>
<sequence>MSVAVSVTDMQGPVDPMVGGGDFSEAVERGLSGLLRLGLGAVALLVLGFGSLIAFLPMAGAVIAPGEVSVETHVKEISHPFGGVAKAILVEDGDHVRRGQPLIRLDSRVAGAAAQYTGLGLDQLLAKEARLRAMRSNTAQIDFPAELRSRAADPQVASILADERRSLELDREARKDQQLQLARRVAQAQAEISGQTSRAAAYARQSDLVRQELGQTRELYEERLTTLDRLNALERAAIGVEADNATARSGIAQARARIAELRAQMASIESVARSQAALELAQVRSSISQVRKEDVAASDQNDRTVIRAPQDGIVDKLAVRTVGSVVPAGQTLLEIVPARDRLVVKARIRPTDIDQVEQGQPAHLRFTALNMRTTPELGGKVVQLAADRTVDRATNTAFYSATVAISVQELRKLGGAKLAVGMPVEVFVQTGERTMLHYILRPLGDQLRRALRE</sequence>
<comment type="similarity">
    <text evidence="2 9">Belongs to the membrane fusion protein (MFP) (TC 8.A.1) family.</text>
</comment>
<evidence type="ECO:0000256" key="5">
    <source>
        <dbReference type="ARBA" id="ARBA00022519"/>
    </source>
</evidence>
<evidence type="ECO:0000256" key="1">
    <source>
        <dbReference type="ARBA" id="ARBA00004377"/>
    </source>
</evidence>
<dbReference type="PATRIC" id="fig|1088721.3.peg.1261"/>
<feature type="domain" description="AprE-like beta-barrel" evidence="12">
    <location>
        <begin position="342"/>
        <end position="431"/>
    </location>
</feature>
<dbReference type="EMBL" id="AGFM01000016">
    <property type="protein sequence ID" value="EHJ61769.1"/>
    <property type="molecule type" value="Genomic_DNA"/>
</dbReference>
<dbReference type="InterPro" id="IPR058781">
    <property type="entry name" value="HH_AprE-like"/>
</dbReference>
<protein>
    <recommendedName>
        <fullName evidence="9">Membrane fusion protein (MFP) family protein</fullName>
    </recommendedName>
</protein>
<keyword evidence="10" id="KW-0175">Coiled coil</keyword>
<dbReference type="Pfam" id="PF26002">
    <property type="entry name" value="Beta-barrel_AprE"/>
    <property type="match status" value="1"/>
</dbReference>
<dbReference type="RefSeq" id="WP_007012193.1">
    <property type="nucleotide sequence ID" value="NZ_AGFM01000016.1"/>
</dbReference>
<evidence type="ECO:0000256" key="6">
    <source>
        <dbReference type="ARBA" id="ARBA00022692"/>
    </source>
</evidence>
<keyword evidence="7 9" id="KW-1133">Transmembrane helix</keyword>
<evidence type="ECO:0000256" key="9">
    <source>
        <dbReference type="RuleBase" id="RU365093"/>
    </source>
</evidence>
<keyword evidence="3 9" id="KW-0813">Transport</keyword>
<keyword evidence="5 9" id="KW-0997">Cell inner membrane</keyword>
<name>G6EAA7_9SPHN</name>
<feature type="domain" description="AprE-like long alpha-helical hairpin" evidence="11">
    <location>
        <begin position="121"/>
        <end position="300"/>
    </location>
</feature>
<dbReference type="PRINTS" id="PR01490">
    <property type="entry name" value="RTXTOXIND"/>
</dbReference>
<evidence type="ECO:0000259" key="11">
    <source>
        <dbReference type="Pfam" id="PF25994"/>
    </source>
</evidence>
<dbReference type="InterPro" id="IPR050739">
    <property type="entry name" value="MFP"/>
</dbReference>
<feature type="coiled-coil region" evidence="10">
    <location>
        <begin position="244"/>
        <end position="271"/>
    </location>
</feature>
<proteinExistence type="inferred from homology"/>
<evidence type="ECO:0000256" key="4">
    <source>
        <dbReference type="ARBA" id="ARBA00022475"/>
    </source>
</evidence>
<keyword evidence="6 9" id="KW-0812">Transmembrane</keyword>
<dbReference type="STRING" id="1088721.JI59_13715"/>
<keyword evidence="14" id="KW-1185">Reference proteome</keyword>
<comment type="subcellular location">
    <subcellularLocation>
        <location evidence="1 9">Cell inner membrane</location>
        <topology evidence="1 9">Single-pass membrane protein</topology>
    </subcellularLocation>
</comment>
<evidence type="ECO:0000313" key="14">
    <source>
        <dbReference type="Proteomes" id="UP000004030"/>
    </source>
</evidence>
<evidence type="ECO:0000256" key="8">
    <source>
        <dbReference type="ARBA" id="ARBA00023136"/>
    </source>
</evidence>
<keyword evidence="4 9" id="KW-1003">Cell membrane</keyword>
<evidence type="ECO:0000256" key="3">
    <source>
        <dbReference type="ARBA" id="ARBA00022448"/>
    </source>
</evidence>
<reference evidence="13 14" key="1">
    <citation type="journal article" date="2012" name="J. Bacteriol.">
        <title>Genome sequence of benzo(a)pyrene-degrading bacterium Novosphingobium pentaromativorans US6-1.</title>
        <authorList>
            <person name="Luo Y.R."/>
            <person name="Kang S.G."/>
            <person name="Kim S.J."/>
            <person name="Kim M.R."/>
            <person name="Li N."/>
            <person name="Lee J.H."/>
            <person name="Kwon K.K."/>
        </authorList>
    </citation>
    <scope>NUCLEOTIDE SEQUENCE [LARGE SCALE GENOMIC DNA]</scope>
    <source>
        <strain evidence="13 14">US6-1</strain>
    </source>
</reference>
<organism evidence="13 14">
    <name type="scientific">Novosphingobium pentaromativorans US6-1</name>
    <dbReference type="NCBI Taxonomy" id="1088721"/>
    <lineage>
        <taxon>Bacteria</taxon>
        <taxon>Pseudomonadati</taxon>
        <taxon>Pseudomonadota</taxon>
        <taxon>Alphaproteobacteria</taxon>
        <taxon>Sphingomonadales</taxon>
        <taxon>Sphingomonadaceae</taxon>
        <taxon>Novosphingobium</taxon>
    </lineage>
</organism>
<dbReference type="Gene3D" id="2.40.30.170">
    <property type="match status" value="1"/>
</dbReference>
<dbReference type="Pfam" id="PF25994">
    <property type="entry name" value="HH_AprE"/>
    <property type="match status" value="1"/>
</dbReference>
<accession>G6EAA7</accession>
<evidence type="ECO:0000256" key="10">
    <source>
        <dbReference type="SAM" id="Coils"/>
    </source>
</evidence>
<comment type="caution">
    <text evidence="13">The sequence shown here is derived from an EMBL/GenBank/DDBJ whole genome shotgun (WGS) entry which is preliminary data.</text>
</comment>
<keyword evidence="8 9" id="KW-0472">Membrane</keyword>
<dbReference type="Gene3D" id="2.40.50.100">
    <property type="match status" value="1"/>
</dbReference>
<dbReference type="PANTHER" id="PTHR30386:SF17">
    <property type="entry name" value="ALKALINE PROTEASE SECRETION PROTEIN APRE"/>
    <property type="match status" value="1"/>
</dbReference>
<dbReference type="InterPro" id="IPR010129">
    <property type="entry name" value="T1SS_HlyD"/>
</dbReference>
<dbReference type="GO" id="GO:0015031">
    <property type="term" value="P:protein transport"/>
    <property type="evidence" value="ECO:0007669"/>
    <property type="project" value="InterPro"/>
</dbReference>